<comment type="subcellular location">
    <subcellularLocation>
        <location evidence="1">Cell membrane</location>
        <topology evidence="1">Multi-pass membrane protein</topology>
    </subcellularLocation>
</comment>
<dbReference type="PANTHER" id="PTHR23513">
    <property type="entry name" value="INTEGRAL MEMBRANE EFFLUX PROTEIN-RELATED"/>
    <property type="match status" value="1"/>
</dbReference>
<dbReference type="Proteomes" id="UP001589647">
    <property type="component" value="Unassembled WGS sequence"/>
</dbReference>
<feature type="transmembrane region" description="Helical" evidence="7">
    <location>
        <begin position="24"/>
        <end position="50"/>
    </location>
</feature>
<protein>
    <submittedName>
        <fullName evidence="9">MFS transporter</fullName>
    </submittedName>
</protein>
<evidence type="ECO:0000313" key="9">
    <source>
        <dbReference type="EMBL" id="MFB9205570.1"/>
    </source>
</evidence>
<dbReference type="Gene3D" id="1.20.1250.20">
    <property type="entry name" value="MFS general substrate transporter like domains"/>
    <property type="match status" value="1"/>
</dbReference>
<evidence type="ECO:0000256" key="7">
    <source>
        <dbReference type="SAM" id="Phobius"/>
    </source>
</evidence>
<feature type="transmembrane region" description="Helical" evidence="7">
    <location>
        <begin position="56"/>
        <end position="75"/>
    </location>
</feature>
<feature type="transmembrane region" description="Helical" evidence="7">
    <location>
        <begin position="321"/>
        <end position="347"/>
    </location>
</feature>
<dbReference type="InterPro" id="IPR036259">
    <property type="entry name" value="MFS_trans_sf"/>
</dbReference>
<accession>A0ABV5INJ4</accession>
<feature type="transmembrane region" description="Helical" evidence="7">
    <location>
        <begin position="178"/>
        <end position="199"/>
    </location>
</feature>
<keyword evidence="4 7" id="KW-1133">Transmembrane helix</keyword>
<feature type="transmembrane region" description="Helical" evidence="7">
    <location>
        <begin position="231"/>
        <end position="256"/>
    </location>
</feature>
<evidence type="ECO:0000256" key="1">
    <source>
        <dbReference type="ARBA" id="ARBA00004651"/>
    </source>
</evidence>
<feature type="transmembrane region" description="Helical" evidence="7">
    <location>
        <begin position="391"/>
        <end position="411"/>
    </location>
</feature>
<keyword evidence="10" id="KW-1185">Reference proteome</keyword>
<keyword evidence="3 7" id="KW-0812">Transmembrane</keyword>
<evidence type="ECO:0000256" key="6">
    <source>
        <dbReference type="SAM" id="MobiDB-lite"/>
    </source>
</evidence>
<evidence type="ECO:0000259" key="8">
    <source>
        <dbReference type="PROSITE" id="PS50850"/>
    </source>
</evidence>
<feature type="domain" description="Major facilitator superfamily (MFS) profile" evidence="8">
    <location>
        <begin position="1"/>
        <end position="416"/>
    </location>
</feature>
<feature type="transmembrane region" description="Helical" evidence="7">
    <location>
        <begin position="367"/>
        <end position="385"/>
    </location>
</feature>
<evidence type="ECO:0000256" key="3">
    <source>
        <dbReference type="ARBA" id="ARBA00022692"/>
    </source>
</evidence>
<feature type="transmembrane region" description="Helical" evidence="7">
    <location>
        <begin position="296"/>
        <end position="315"/>
    </location>
</feature>
<name>A0ABV5INJ4_9ACTN</name>
<dbReference type="PANTHER" id="PTHR23513:SF6">
    <property type="entry name" value="MAJOR FACILITATOR SUPERFAMILY ASSOCIATED DOMAIN-CONTAINING PROTEIN"/>
    <property type="match status" value="1"/>
</dbReference>
<dbReference type="RefSeq" id="WP_189649613.1">
    <property type="nucleotide sequence ID" value="NZ_BMRC01000010.1"/>
</dbReference>
<feature type="transmembrane region" description="Helical" evidence="7">
    <location>
        <begin position="87"/>
        <end position="108"/>
    </location>
</feature>
<feature type="compositionally biased region" description="Low complexity" evidence="6">
    <location>
        <begin position="436"/>
        <end position="452"/>
    </location>
</feature>
<feature type="transmembrane region" description="Helical" evidence="7">
    <location>
        <begin position="262"/>
        <end position="284"/>
    </location>
</feature>
<organism evidence="9 10">
    <name type="scientific">Nonomuraea spiralis</name>
    <dbReference type="NCBI Taxonomy" id="46182"/>
    <lineage>
        <taxon>Bacteria</taxon>
        <taxon>Bacillati</taxon>
        <taxon>Actinomycetota</taxon>
        <taxon>Actinomycetes</taxon>
        <taxon>Streptosporangiales</taxon>
        <taxon>Streptosporangiaceae</taxon>
        <taxon>Nonomuraea</taxon>
    </lineage>
</organism>
<dbReference type="PROSITE" id="PS50850">
    <property type="entry name" value="MFS"/>
    <property type="match status" value="1"/>
</dbReference>
<keyword evidence="5 7" id="KW-0472">Membrane</keyword>
<comment type="caution">
    <text evidence="9">The sequence shown here is derived from an EMBL/GenBank/DDBJ whole genome shotgun (WGS) entry which is preliminary data.</text>
</comment>
<dbReference type="Pfam" id="PF07690">
    <property type="entry name" value="MFS_1"/>
    <property type="match status" value="1"/>
</dbReference>
<evidence type="ECO:0000256" key="5">
    <source>
        <dbReference type="ARBA" id="ARBA00023136"/>
    </source>
</evidence>
<sequence length="471" mass="49301">MTDSTTGEGPAGGRRIPWRRDFNLLWGASATTQLGSMNAMLAAPLLALSLTGSPVFAGWVTAAGTLPRILLALPVGALVDYMDRRRVMIISLLARGLLATLLTVGVFASMPEHVVLPLVAAAQGVCLVFFTTAETTVVPRIVPHEHLPGAMAKNEARVHAAALLGRPLGGLLFDLHRALAFALDALASFLSVLALLGMAKDRLAPHADRLRARRLAADLRAGFAFLRKERFLVRVLLVCALANFFFQTLGLVLMLLAHQQRLPSLVIGCLIAATGFGGVLGSFTAPRLQNKVSTQVVIMMCVWMWVGLTTAVALVDHGSLLYVAIVLPLAWGGIGFTGAHINVALAVYQADVVPKELLGRVTGAGRFFSGGAVPLGALAGGYVIAEFGTVGALGLVAAGVGLLAVALSFMVSSLRHEPGRLSCAVVSRPRRRGRKGAAAGTPARSEPAEPVAEPSPPPPQQQPGLRLSGHG</sequence>
<feature type="region of interest" description="Disordered" evidence="6">
    <location>
        <begin position="426"/>
        <end position="471"/>
    </location>
</feature>
<proteinExistence type="predicted"/>
<evidence type="ECO:0000313" key="10">
    <source>
        <dbReference type="Proteomes" id="UP001589647"/>
    </source>
</evidence>
<evidence type="ECO:0000256" key="2">
    <source>
        <dbReference type="ARBA" id="ARBA00022475"/>
    </source>
</evidence>
<dbReference type="SUPFAM" id="SSF103473">
    <property type="entry name" value="MFS general substrate transporter"/>
    <property type="match status" value="1"/>
</dbReference>
<dbReference type="CDD" id="cd06173">
    <property type="entry name" value="MFS_MefA_like"/>
    <property type="match status" value="1"/>
</dbReference>
<dbReference type="InterPro" id="IPR020846">
    <property type="entry name" value="MFS_dom"/>
</dbReference>
<evidence type="ECO:0000256" key="4">
    <source>
        <dbReference type="ARBA" id="ARBA00022989"/>
    </source>
</evidence>
<reference evidence="9 10" key="1">
    <citation type="submission" date="2024-09" db="EMBL/GenBank/DDBJ databases">
        <authorList>
            <person name="Sun Q."/>
            <person name="Mori K."/>
        </authorList>
    </citation>
    <scope>NUCLEOTIDE SEQUENCE [LARGE SCALE GENOMIC DNA]</scope>
    <source>
        <strain evidence="9 10">CCM 3426</strain>
    </source>
</reference>
<gene>
    <name evidence="9" type="ORF">ACFFV7_30555</name>
</gene>
<dbReference type="InterPro" id="IPR011701">
    <property type="entry name" value="MFS"/>
</dbReference>
<keyword evidence="2" id="KW-1003">Cell membrane</keyword>
<dbReference type="EMBL" id="JBHMEI010000030">
    <property type="protein sequence ID" value="MFB9205570.1"/>
    <property type="molecule type" value="Genomic_DNA"/>
</dbReference>